<reference evidence="6 7" key="1">
    <citation type="submission" date="2021-03" db="EMBL/GenBank/DDBJ databases">
        <title>Fibrella sp. HMF5405 genome sequencing and assembly.</title>
        <authorList>
            <person name="Kang H."/>
            <person name="Kim H."/>
            <person name="Bae S."/>
            <person name="Joh K."/>
        </authorList>
    </citation>
    <scope>NUCLEOTIDE SEQUENCE [LARGE SCALE GENOMIC DNA]</scope>
    <source>
        <strain evidence="6 7">HMF5405</strain>
    </source>
</reference>
<dbReference type="InterPro" id="IPR036737">
    <property type="entry name" value="OmpA-like_sf"/>
</dbReference>
<evidence type="ECO:0000256" key="4">
    <source>
        <dbReference type="PROSITE-ProRule" id="PRU00473"/>
    </source>
</evidence>
<evidence type="ECO:0000256" key="1">
    <source>
        <dbReference type="ARBA" id="ARBA00004442"/>
    </source>
</evidence>
<evidence type="ECO:0000313" key="7">
    <source>
        <dbReference type="Proteomes" id="UP000664628"/>
    </source>
</evidence>
<evidence type="ECO:0000256" key="2">
    <source>
        <dbReference type="ARBA" id="ARBA00023136"/>
    </source>
</evidence>
<keyword evidence="2 4" id="KW-0472">Membrane</keyword>
<comment type="caution">
    <text evidence="6">The sequence shown here is derived from an EMBL/GenBank/DDBJ whole genome shotgun (WGS) entry which is preliminary data.</text>
</comment>
<evidence type="ECO:0000313" key="6">
    <source>
        <dbReference type="EMBL" id="MBO0948335.1"/>
    </source>
</evidence>
<dbReference type="InterPro" id="IPR050330">
    <property type="entry name" value="Bact_OuterMem_StrucFunc"/>
</dbReference>
<dbReference type="RefSeq" id="WP_207328315.1">
    <property type="nucleotide sequence ID" value="NZ_JAFMYW010000002.1"/>
</dbReference>
<dbReference type="CDD" id="cd07185">
    <property type="entry name" value="OmpA_C-like"/>
    <property type="match status" value="1"/>
</dbReference>
<dbReference type="InterPro" id="IPR006664">
    <property type="entry name" value="OMP_bac"/>
</dbReference>
<dbReference type="PROSITE" id="PS51123">
    <property type="entry name" value="OMPA_2"/>
    <property type="match status" value="1"/>
</dbReference>
<dbReference type="Pfam" id="PF00691">
    <property type="entry name" value="OmpA"/>
    <property type="match status" value="1"/>
</dbReference>
<dbReference type="Gene3D" id="3.30.1330.60">
    <property type="entry name" value="OmpA-like domain"/>
    <property type="match status" value="1"/>
</dbReference>
<comment type="subcellular location">
    <subcellularLocation>
        <location evidence="1">Cell outer membrane</location>
    </subcellularLocation>
</comment>
<dbReference type="Proteomes" id="UP000664628">
    <property type="component" value="Unassembled WGS sequence"/>
</dbReference>
<organism evidence="6 7">
    <name type="scientific">Fibrella forsythiae</name>
    <dbReference type="NCBI Taxonomy" id="2817061"/>
    <lineage>
        <taxon>Bacteria</taxon>
        <taxon>Pseudomonadati</taxon>
        <taxon>Bacteroidota</taxon>
        <taxon>Cytophagia</taxon>
        <taxon>Cytophagales</taxon>
        <taxon>Spirosomataceae</taxon>
        <taxon>Fibrella</taxon>
    </lineage>
</organism>
<feature type="domain" description="OmpA-like" evidence="5">
    <location>
        <begin position="211"/>
        <end position="327"/>
    </location>
</feature>
<sequence length="327" mass="36262">MAILFALVPLLNGRFYQEKQHQAADSIRLHGRCYDMATGISVSIAAYTQSGGQKQRVVVTSRSGKFACQIPASAKAVLFEATGYHTIVVPVQLSGKTTDNASFMVDVPMSPNDSSSVQSPTRLSLYFTAPDSINIAYALTRPDNPAYVTSLRFRPGHHLKHIALEHIDPGEYLLTSSLINGRVLKRETLIVGQGFTFKAILFDNPEELTSPKLEPGMATRLLYFDQSSYDLTPSAKTTLDSVASFLASHKITKIQLTGYTDNVGRRDLNITLSEYRVRMVINYLRQHGIPDEQLIATWEGPDSPEAANDSEQNKAKNRRVIIRFLPN</sequence>
<dbReference type="PANTHER" id="PTHR30329">
    <property type="entry name" value="STATOR ELEMENT OF FLAGELLAR MOTOR COMPLEX"/>
    <property type="match status" value="1"/>
</dbReference>
<gene>
    <name evidence="6" type="ORF">J2I46_07090</name>
</gene>
<evidence type="ECO:0000259" key="5">
    <source>
        <dbReference type="PROSITE" id="PS51123"/>
    </source>
</evidence>
<protein>
    <submittedName>
        <fullName evidence="6">OmpA family protein</fullName>
    </submittedName>
</protein>
<keyword evidence="7" id="KW-1185">Reference proteome</keyword>
<accession>A0ABS3JEA4</accession>
<dbReference type="EMBL" id="JAFMYW010000002">
    <property type="protein sequence ID" value="MBO0948335.1"/>
    <property type="molecule type" value="Genomic_DNA"/>
</dbReference>
<proteinExistence type="predicted"/>
<name>A0ABS3JEA4_9BACT</name>
<dbReference type="PANTHER" id="PTHR30329:SF21">
    <property type="entry name" value="LIPOPROTEIN YIAD-RELATED"/>
    <property type="match status" value="1"/>
</dbReference>
<dbReference type="InterPro" id="IPR006665">
    <property type="entry name" value="OmpA-like"/>
</dbReference>
<dbReference type="PRINTS" id="PR01021">
    <property type="entry name" value="OMPADOMAIN"/>
</dbReference>
<keyword evidence="3" id="KW-0998">Cell outer membrane</keyword>
<dbReference type="SUPFAM" id="SSF103088">
    <property type="entry name" value="OmpA-like"/>
    <property type="match status" value="1"/>
</dbReference>
<evidence type="ECO:0000256" key="3">
    <source>
        <dbReference type="ARBA" id="ARBA00023237"/>
    </source>
</evidence>